<keyword evidence="8" id="KW-1185">Reference proteome</keyword>
<proteinExistence type="predicted"/>
<comment type="caution">
    <text evidence="7">The sequence shown here is derived from an EMBL/GenBank/DDBJ whole genome shotgun (WGS) entry which is preliminary data.</text>
</comment>
<feature type="short sequence motif" description="DGA/G" evidence="4">
    <location>
        <begin position="195"/>
        <end position="197"/>
    </location>
</feature>
<feature type="active site" description="Proton acceptor" evidence="4">
    <location>
        <position position="195"/>
    </location>
</feature>
<dbReference type="PANTHER" id="PTHR14226">
    <property type="entry name" value="NEUROPATHY TARGET ESTERASE/SWISS CHEESE D.MELANOGASTER"/>
    <property type="match status" value="1"/>
</dbReference>
<dbReference type="Proteomes" id="UP000476310">
    <property type="component" value="Unassembled WGS sequence"/>
</dbReference>
<evidence type="ECO:0000313" key="7">
    <source>
        <dbReference type="EMBL" id="NEW74133.1"/>
    </source>
</evidence>
<evidence type="ECO:0000256" key="1">
    <source>
        <dbReference type="ARBA" id="ARBA00022801"/>
    </source>
</evidence>
<feature type="short sequence motif" description="GXSXG" evidence="4">
    <location>
        <begin position="48"/>
        <end position="52"/>
    </location>
</feature>
<dbReference type="EMBL" id="JAAIKT010000039">
    <property type="protein sequence ID" value="NEW74133.1"/>
    <property type="molecule type" value="Genomic_DNA"/>
</dbReference>
<dbReference type="InterPro" id="IPR050301">
    <property type="entry name" value="NTE"/>
</dbReference>
<feature type="domain" description="PNPLA" evidence="6">
    <location>
        <begin position="13"/>
        <end position="208"/>
    </location>
</feature>
<evidence type="ECO:0000259" key="6">
    <source>
        <dbReference type="PROSITE" id="PS51635"/>
    </source>
</evidence>
<sequence length="304" mass="31634">METDGIHDLDRALVLGPGGRLGTAWMAGLTAGLHGFGVELGEADLIVGTSAGAIVGAVLATGQDPSRLAALPARPPADASSAPRRPDPAMMGAVFAVLGNPSLDPADARRQVGRIALETLDDQAENRLIAQRAQLTATESWPRLPLLIPAVDAETGEPIVWDAAAGVPLVRAVAASSAFPGAEPPVTVDGRRYLDGALRDGTNTDLAAGARTVVVIDPLAHRHPRPRTDGAHLVAPDPATARLLDAERSDPEAWTAAYQAGEAQAGTTAEELRAHWRPATDRSREAPDRPAPASLHLGRCEETD</sequence>
<comment type="caution">
    <text evidence="4">Lacks conserved residue(s) required for the propagation of feature annotation.</text>
</comment>
<dbReference type="Gene3D" id="3.40.1090.10">
    <property type="entry name" value="Cytosolic phospholipase A2 catalytic domain"/>
    <property type="match status" value="2"/>
</dbReference>
<name>A0A6G4AL91_9ACTN</name>
<evidence type="ECO:0000313" key="8">
    <source>
        <dbReference type="Proteomes" id="UP000476310"/>
    </source>
</evidence>
<reference evidence="7" key="1">
    <citation type="submission" date="2020-02" db="EMBL/GenBank/DDBJ databases">
        <title>A new Streptomyces sp. for controlling soil-borne diseases.</title>
        <authorList>
            <person name="Li X."/>
            <person name="Tian Y."/>
            <person name="Gao K."/>
        </authorList>
    </citation>
    <scope>NUCLEOTIDE SEQUENCE [LARGE SCALE GENOMIC DNA]</scope>
    <source>
        <strain evidence="7">0250</strain>
    </source>
</reference>
<feature type="compositionally biased region" description="Low complexity" evidence="5">
    <location>
        <begin position="260"/>
        <end position="269"/>
    </location>
</feature>
<feature type="active site" description="Nucleophile" evidence="4">
    <location>
        <position position="50"/>
    </location>
</feature>
<feature type="region of interest" description="Disordered" evidence="5">
    <location>
        <begin position="260"/>
        <end position="304"/>
    </location>
</feature>
<evidence type="ECO:0000256" key="3">
    <source>
        <dbReference type="ARBA" id="ARBA00023098"/>
    </source>
</evidence>
<dbReference type="SUPFAM" id="SSF52151">
    <property type="entry name" value="FabD/lysophospholipase-like"/>
    <property type="match status" value="1"/>
</dbReference>
<dbReference type="Pfam" id="PF01734">
    <property type="entry name" value="Patatin"/>
    <property type="match status" value="1"/>
</dbReference>
<dbReference type="PROSITE" id="PS51635">
    <property type="entry name" value="PNPLA"/>
    <property type="match status" value="1"/>
</dbReference>
<gene>
    <name evidence="7" type="ORF">G4H13_28150</name>
</gene>
<keyword evidence="3 4" id="KW-0443">Lipid metabolism</keyword>
<dbReference type="AlphaFoldDB" id="A0A6G4AL91"/>
<dbReference type="GO" id="GO:0016042">
    <property type="term" value="P:lipid catabolic process"/>
    <property type="evidence" value="ECO:0007669"/>
    <property type="project" value="UniProtKB-UniRule"/>
</dbReference>
<organism evidence="7 8">
    <name type="scientific">Streptomyces rhizosphaericus</name>
    <dbReference type="NCBI Taxonomy" id="114699"/>
    <lineage>
        <taxon>Bacteria</taxon>
        <taxon>Bacillati</taxon>
        <taxon>Actinomycetota</taxon>
        <taxon>Actinomycetes</taxon>
        <taxon>Kitasatosporales</taxon>
        <taxon>Streptomycetaceae</taxon>
        <taxon>Streptomyces</taxon>
        <taxon>Streptomyces violaceusniger group</taxon>
    </lineage>
</organism>
<evidence type="ECO:0000256" key="2">
    <source>
        <dbReference type="ARBA" id="ARBA00022963"/>
    </source>
</evidence>
<dbReference type="InterPro" id="IPR002641">
    <property type="entry name" value="PNPLA_dom"/>
</dbReference>
<keyword evidence="2 4" id="KW-0442">Lipid degradation</keyword>
<protein>
    <submittedName>
        <fullName evidence="7">Patatin-like phospholipase family protein</fullName>
    </submittedName>
</protein>
<dbReference type="RefSeq" id="WP_164431603.1">
    <property type="nucleotide sequence ID" value="NZ_JAAIKT010000039.1"/>
</dbReference>
<feature type="compositionally biased region" description="Basic and acidic residues" evidence="5">
    <location>
        <begin position="270"/>
        <end position="288"/>
    </location>
</feature>
<keyword evidence="1 4" id="KW-0378">Hydrolase</keyword>
<dbReference type="GO" id="GO:0016787">
    <property type="term" value="F:hydrolase activity"/>
    <property type="evidence" value="ECO:0007669"/>
    <property type="project" value="UniProtKB-UniRule"/>
</dbReference>
<dbReference type="InterPro" id="IPR016035">
    <property type="entry name" value="Acyl_Trfase/lysoPLipase"/>
</dbReference>
<accession>A0A6G4AL91</accession>
<evidence type="ECO:0000256" key="4">
    <source>
        <dbReference type="PROSITE-ProRule" id="PRU01161"/>
    </source>
</evidence>
<dbReference type="PANTHER" id="PTHR14226:SF57">
    <property type="entry name" value="BLR7027 PROTEIN"/>
    <property type="match status" value="1"/>
</dbReference>
<evidence type="ECO:0000256" key="5">
    <source>
        <dbReference type="SAM" id="MobiDB-lite"/>
    </source>
</evidence>